<reference evidence="5" key="1">
    <citation type="journal article" date="2020" name="Nature">
        <title>Giant virus diversity and host interactions through global metagenomics.</title>
        <authorList>
            <person name="Schulz F."/>
            <person name="Roux S."/>
            <person name="Paez-Espino D."/>
            <person name="Jungbluth S."/>
            <person name="Walsh D.A."/>
            <person name="Denef V.J."/>
            <person name="McMahon K.D."/>
            <person name="Konstantinidis K.T."/>
            <person name="Eloe-Fadrosh E.A."/>
            <person name="Kyrpides N.C."/>
            <person name="Woyke T."/>
        </authorList>
    </citation>
    <scope>NUCLEOTIDE SEQUENCE</scope>
    <source>
        <strain evidence="5">GVMAG-M-3300021343-4</strain>
    </source>
</reference>
<dbReference type="InterPro" id="IPR049625">
    <property type="entry name" value="Glyco_transf_61_cat"/>
</dbReference>
<evidence type="ECO:0000256" key="3">
    <source>
        <dbReference type="ARBA" id="ARBA00023180"/>
    </source>
</evidence>
<organism evidence="5">
    <name type="scientific">viral metagenome</name>
    <dbReference type="NCBI Taxonomy" id="1070528"/>
    <lineage>
        <taxon>unclassified sequences</taxon>
        <taxon>metagenomes</taxon>
        <taxon>organismal metagenomes</taxon>
    </lineage>
</organism>
<keyword evidence="3" id="KW-0325">Glycoprotein</keyword>
<dbReference type="EMBL" id="MN739435">
    <property type="protein sequence ID" value="QHT04612.1"/>
    <property type="molecule type" value="Genomic_DNA"/>
</dbReference>
<accession>A0A6C0CKC5</accession>
<proteinExistence type="predicted"/>
<keyword evidence="2" id="KW-0808">Transferase</keyword>
<dbReference type="InterPro" id="IPR007657">
    <property type="entry name" value="Glycosyltransferase_61"/>
</dbReference>
<dbReference type="PANTHER" id="PTHR20961">
    <property type="entry name" value="GLYCOSYLTRANSFERASE"/>
    <property type="match status" value="1"/>
</dbReference>
<evidence type="ECO:0000259" key="4">
    <source>
        <dbReference type="Pfam" id="PF04577"/>
    </source>
</evidence>
<name>A0A6C0CKC5_9ZZZZ</name>
<dbReference type="AlphaFoldDB" id="A0A6C0CKC5"/>
<sequence>MPLILCCKKEGCTFKTSNKYLFLKHREMCTGFKPLVSGPKPKTKLVSGLIPSGVTNSRSVSSGSAGGNPIALPDDLATLKKVYAPKGKYHPHPHTAQKYRHTTPVEHTKFEIMCKQRVRISPELFRFEQSSPRTILDLPTERVMGNTAISKALLLFNSGDDWSWQHFTQDVLHLLTPEVLKLLRGDASIKILILRTSAHAKFYFREVFHLKNEIVEIQQYPRGVSCVTLFFPVLHPTGIFTQFMVPDQFRQHIRDSIVKSLGLTLKGSKRSLVYLSRVSAPSRKVRNETQVVEALKNYADANGLEYITFDASKYNFRERFQILHNADIVVAPHGGAVYNIYGCRPGTRIIEFIGTKGNPTCWMWPLAKSLGMKYYALPLPFTHYQSLYEVPVRKLQRLLYHSLKKVISFSVYGDKPRYTDGILHNLDMAKKYYPDWICRYYVASDVPRKFVGALSGYDNVEVVELPAKGPMMMWRFMAWDDPSVDVVLVRDIDSRLSDKEAKAVDEWLYDTRYSAHCMHDATNHTHPILGGAFGLRLTPEFRQKLPKITEYINQISQNTYFQDMDYLLNQIYPIIKNDTLNHYHYNQNKIAGYDNRPFPEHTYNPQETLFIGQIWFGGKPDHNNEYADRNIKYGE</sequence>
<evidence type="ECO:0000256" key="1">
    <source>
        <dbReference type="ARBA" id="ARBA00022676"/>
    </source>
</evidence>
<dbReference type="GO" id="GO:0016757">
    <property type="term" value="F:glycosyltransferase activity"/>
    <property type="evidence" value="ECO:0007669"/>
    <property type="project" value="UniProtKB-KW"/>
</dbReference>
<dbReference type="Pfam" id="PF04577">
    <property type="entry name" value="Glyco_transf_61"/>
    <property type="match status" value="1"/>
</dbReference>
<keyword evidence="1" id="KW-0328">Glycosyltransferase</keyword>
<protein>
    <recommendedName>
        <fullName evidence="4">Glycosyltransferase 61 catalytic domain-containing protein</fullName>
    </recommendedName>
</protein>
<evidence type="ECO:0000256" key="2">
    <source>
        <dbReference type="ARBA" id="ARBA00022679"/>
    </source>
</evidence>
<feature type="domain" description="Glycosyltransferase 61 catalytic" evidence="4">
    <location>
        <begin position="164"/>
        <end position="350"/>
    </location>
</feature>
<evidence type="ECO:0000313" key="5">
    <source>
        <dbReference type="EMBL" id="QHT04612.1"/>
    </source>
</evidence>